<dbReference type="Pfam" id="PF00581">
    <property type="entry name" value="Rhodanese"/>
    <property type="match status" value="1"/>
</dbReference>
<dbReference type="PANTHER" id="PTHR43031:SF17">
    <property type="entry name" value="SULFURTRANSFERASE YTWF-RELATED"/>
    <property type="match status" value="1"/>
</dbReference>
<dbReference type="EMBL" id="CP009248">
    <property type="protein sequence ID" value="APT91399.1"/>
    <property type="molecule type" value="Genomic_DNA"/>
</dbReference>
<evidence type="ECO:0000313" key="2">
    <source>
        <dbReference type="EMBL" id="APT91399.1"/>
    </source>
</evidence>
<reference evidence="2 3" key="1">
    <citation type="submission" date="2014-08" db="EMBL/GenBank/DDBJ databases">
        <title>Complete genome sequence of Corynebacterium sphenisci CECT 5990(T) (=DSM 44792(T)), isolated from healthy wild penguins.</title>
        <authorList>
            <person name="Ruckert C."/>
            <person name="Albersmeier A."/>
            <person name="Winkler A."/>
            <person name="Kalinowski J."/>
        </authorList>
    </citation>
    <scope>NUCLEOTIDE SEQUENCE [LARGE SCALE GENOMIC DNA]</scope>
    <source>
        <strain evidence="2 3">DSM 44792</strain>
    </source>
</reference>
<proteinExistence type="predicted"/>
<dbReference type="SMART" id="SM00450">
    <property type="entry name" value="RHOD"/>
    <property type="match status" value="1"/>
</dbReference>
<dbReference type="SUPFAM" id="SSF52821">
    <property type="entry name" value="Rhodanese/Cell cycle control phosphatase"/>
    <property type="match status" value="1"/>
</dbReference>
<dbReference type="Proteomes" id="UP000185469">
    <property type="component" value="Chromosome"/>
</dbReference>
<keyword evidence="3" id="KW-1185">Reference proteome</keyword>
<dbReference type="KEGG" id="csph:CSPHI_10815"/>
<dbReference type="PANTHER" id="PTHR43031">
    <property type="entry name" value="FAD-DEPENDENT OXIDOREDUCTASE"/>
    <property type="match status" value="1"/>
</dbReference>
<dbReference type="InterPro" id="IPR050229">
    <property type="entry name" value="GlpE_sulfurtransferase"/>
</dbReference>
<name>A0A1L7CZT6_9CORY</name>
<protein>
    <submittedName>
        <fullName evidence="2">Sulfurtransferase</fullName>
    </submittedName>
</protein>
<dbReference type="AlphaFoldDB" id="A0A1L7CZT6"/>
<dbReference type="PROSITE" id="PS50206">
    <property type="entry name" value="RHODANESE_3"/>
    <property type="match status" value="1"/>
</dbReference>
<evidence type="ECO:0000259" key="1">
    <source>
        <dbReference type="PROSITE" id="PS50206"/>
    </source>
</evidence>
<dbReference type="InterPro" id="IPR001763">
    <property type="entry name" value="Rhodanese-like_dom"/>
</dbReference>
<feature type="domain" description="Rhodanese" evidence="1">
    <location>
        <begin position="12"/>
        <end position="99"/>
    </location>
</feature>
<accession>A0A1L7CZT6</accession>
<dbReference type="InterPro" id="IPR036873">
    <property type="entry name" value="Rhodanese-like_dom_sf"/>
</dbReference>
<gene>
    <name evidence="2" type="ORF">CSPHI_10815</name>
</gene>
<keyword evidence="2" id="KW-0808">Transferase</keyword>
<dbReference type="Gene3D" id="3.40.250.10">
    <property type="entry name" value="Rhodanese-like domain"/>
    <property type="match status" value="1"/>
</dbReference>
<dbReference type="GO" id="GO:0016740">
    <property type="term" value="F:transferase activity"/>
    <property type="evidence" value="ECO:0007669"/>
    <property type="project" value="UniProtKB-KW"/>
</dbReference>
<organism evidence="2 3">
    <name type="scientific">Corynebacterium sphenisci DSM 44792</name>
    <dbReference type="NCBI Taxonomy" id="1437874"/>
    <lineage>
        <taxon>Bacteria</taxon>
        <taxon>Bacillati</taxon>
        <taxon>Actinomycetota</taxon>
        <taxon>Actinomycetes</taxon>
        <taxon>Mycobacteriales</taxon>
        <taxon>Corynebacteriaceae</taxon>
        <taxon>Corynebacterium</taxon>
    </lineage>
</organism>
<evidence type="ECO:0000313" key="3">
    <source>
        <dbReference type="Proteomes" id="UP000185469"/>
    </source>
</evidence>
<sequence>MRPMEFIPVPEVPEDAQIVDVRSPAEFAESHAAGSVNIPMEQMPLRYGELDLDSEIYLMCRSGGRSAQVCTWLERNGIDAVNISGGMIDWAHHGRPVERG</sequence>
<dbReference type="CDD" id="cd00158">
    <property type="entry name" value="RHOD"/>
    <property type="match status" value="1"/>
</dbReference>
<dbReference type="STRING" id="1437874.CSPHI_10815"/>